<dbReference type="PANTHER" id="PTHR43540">
    <property type="entry name" value="PEROXYUREIDOACRYLATE/UREIDOACRYLATE AMIDOHYDROLASE-RELATED"/>
    <property type="match status" value="1"/>
</dbReference>
<dbReference type="GO" id="GO:0016787">
    <property type="term" value="F:hydrolase activity"/>
    <property type="evidence" value="ECO:0007669"/>
    <property type="project" value="UniProtKB-KW"/>
</dbReference>
<keyword evidence="1 3" id="KW-0378">Hydrolase</keyword>
<accession>A0A6G9HHJ4</accession>
<gene>
    <name evidence="3" type="ORF">PlMoll_1080</name>
</gene>
<name>A0A6G9HHJ4_9MOLU</name>
<dbReference type="InterPro" id="IPR036380">
    <property type="entry name" value="Isochorismatase-like_sf"/>
</dbReference>
<dbReference type="InterPro" id="IPR000868">
    <property type="entry name" value="Isochorismatase-like_dom"/>
</dbReference>
<dbReference type="EMBL" id="MN991199">
    <property type="protein sequence ID" value="QIQ09945.1"/>
    <property type="molecule type" value="Genomic_DNA"/>
</dbReference>
<proteinExistence type="predicted"/>
<dbReference type="PANTHER" id="PTHR43540:SF6">
    <property type="entry name" value="ISOCHORISMATASE-LIKE DOMAIN-CONTAINING PROTEIN"/>
    <property type="match status" value="1"/>
</dbReference>
<sequence length="172" mass="19721">MKKLLIIVDYQNDFVNGVLGSKQAMKIKTPIYKEIQKYVKNKDQIIFLQDTHDKKYLQSIEGKNLPIEHTIKGSKGWQICEPLNEYVTKSNCFSKPTFGSLKLVNYLTKHKFESIQMCGLLTNMCVMVNTIIAQACQPNTKIFINKKLVASNDKSLEEAAFKILKNLFINII</sequence>
<dbReference type="Gene3D" id="3.40.50.850">
    <property type="entry name" value="Isochorismatase-like"/>
    <property type="match status" value="1"/>
</dbReference>
<feature type="domain" description="Isochorismatase-like" evidence="2">
    <location>
        <begin position="4"/>
        <end position="171"/>
    </location>
</feature>
<dbReference type="SUPFAM" id="SSF52499">
    <property type="entry name" value="Isochorismatase-like hydrolases"/>
    <property type="match status" value="1"/>
</dbReference>
<dbReference type="CDD" id="cd00431">
    <property type="entry name" value="cysteine_hydrolases"/>
    <property type="match status" value="1"/>
</dbReference>
<dbReference type="AlphaFoldDB" id="A0A6G9HHJ4"/>
<evidence type="ECO:0000313" key="3">
    <source>
        <dbReference type="EMBL" id="QIQ09945.1"/>
    </source>
</evidence>
<protein>
    <submittedName>
        <fullName evidence="3">Hydrolase</fullName>
    </submittedName>
</protein>
<dbReference type="InterPro" id="IPR050272">
    <property type="entry name" value="Isochorismatase-like_hydrls"/>
</dbReference>
<evidence type="ECO:0000256" key="1">
    <source>
        <dbReference type="ARBA" id="ARBA00022801"/>
    </source>
</evidence>
<reference evidence="3" key="1">
    <citation type="journal article" date="2020" name="J. ISSAAS">
        <title>Lactobacilli and other gastrointestinal microbiota of Peromyscus leucopus, reservoir host for agents of Lyme disease and other zoonoses in North America.</title>
        <authorList>
            <person name="Milovic A."/>
            <person name="Bassam K."/>
            <person name="Shao H."/>
            <person name="Chatzistamou I."/>
            <person name="Tufts D.M."/>
            <person name="Diuk-Wasser M."/>
            <person name="Barbour A.G."/>
        </authorList>
    </citation>
    <scope>NUCLEOTIDE SEQUENCE</scope>
    <source>
        <strain evidence="3">LL85</strain>
    </source>
</reference>
<evidence type="ECO:0000259" key="2">
    <source>
        <dbReference type="Pfam" id="PF00857"/>
    </source>
</evidence>
<organism evidence="3">
    <name type="scientific">uncultured Mycoplasmataceae bacterium</name>
    <dbReference type="NCBI Taxonomy" id="300027"/>
    <lineage>
        <taxon>Bacteria</taxon>
        <taxon>Bacillati</taxon>
        <taxon>Mycoplasmatota</taxon>
        <taxon>Mollicutes</taxon>
        <taxon>Mycoplasmataceae</taxon>
        <taxon>environmental samples</taxon>
    </lineage>
</organism>
<dbReference type="Pfam" id="PF00857">
    <property type="entry name" value="Isochorismatase"/>
    <property type="match status" value="1"/>
</dbReference>